<dbReference type="GO" id="GO:0008855">
    <property type="term" value="F:exodeoxyribonuclease VII activity"/>
    <property type="evidence" value="ECO:0007669"/>
    <property type="project" value="InterPro"/>
</dbReference>
<dbReference type="NCBIfam" id="TIGR00204">
    <property type="entry name" value="dxs"/>
    <property type="match status" value="1"/>
</dbReference>
<evidence type="ECO:0000256" key="10">
    <source>
        <dbReference type="ARBA" id="ARBA00022679"/>
    </source>
</evidence>
<keyword evidence="13" id="KW-0378">Hydrolase</keyword>
<keyword evidence="17" id="KW-0786">Thiamine pyrophosphate</keyword>
<dbReference type="Pfam" id="PF00248">
    <property type="entry name" value="Aldo_ket_red"/>
    <property type="match status" value="1"/>
</dbReference>
<keyword evidence="18" id="KW-0414">Isoprene biosynthesis</keyword>
<feature type="domain" description="Transketolase-like pyrimidine-binding" evidence="20">
    <location>
        <begin position="663"/>
        <end position="828"/>
    </location>
</feature>
<dbReference type="PROSITE" id="PS00801">
    <property type="entry name" value="TRANSKETOLASE_1"/>
    <property type="match status" value="1"/>
</dbReference>
<comment type="pathway">
    <text evidence="3">Metabolic intermediate biosynthesis; 1-deoxy-D-xylulose 5-phosphate biosynthesis; 1-deoxy-D-xylulose 5-phosphate from D-glyceraldehyde 3-phosphate and pyruvate: step 1/1.</text>
</comment>
<comment type="similarity">
    <text evidence="6">Belongs to the transketolase family. DXPS subfamily.</text>
</comment>
<dbReference type="Gene3D" id="1.10.600.10">
    <property type="entry name" value="Farnesyl Diphosphate Synthase"/>
    <property type="match status" value="1"/>
</dbReference>
<evidence type="ECO:0000256" key="6">
    <source>
        <dbReference type="ARBA" id="ARBA00011081"/>
    </source>
</evidence>
<keyword evidence="11" id="KW-0540">Nuclease</keyword>
<dbReference type="Pfam" id="PF02779">
    <property type="entry name" value="Transket_pyr"/>
    <property type="match status" value="1"/>
</dbReference>
<keyword evidence="14" id="KW-0460">Magnesium</keyword>
<dbReference type="GO" id="GO:0043386">
    <property type="term" value="P:mycotoxin biosynthetic process"/>
    <property type="evidence" value="ECO:0007669"/>
    <property type="project" value="UniProtKB-ARBA"/>
</dbReference>
<dbReference type="Gene3D" id="3.20.20.100">
    <property type="entry name" value="NADP-dependent oxidoreductase domain"/>
    <property type="match status" value="1"/>
</dbReference>
<dbReference type="HOGENOM" id="CLU_262129_0_0_1"/>
<evidence type="ECO:0000313" key="22">
    <source>
        <dbReference type="Proteomes" id="UP000030106"/>
    </source>
</evidence>
<dbReference type="SUPFAM" id="SSF52922">
    <property type="entry name" value="TK C-terminal domain-like"/>
    <property type="match status" value="1"/>
</dbReference>
<dbReference type="InterPro" id="IPR020826">
    <property type="entry name" value="Transketolase_BS"/>
</dbReference>
<dbReference type="NCBIfam" id="TIGR01280">
    <property type="entry name" value="xseB"/>
    <property type="match status" value="1"/>
</dbReference>
<dbReference type="SFLD" id="SFLDS00005">
    <property type="entry name" value="Isoprenoid_Synthase_Type_I"/>
    <property type="match status" value="1"/>
</dbReference>
<evidence type="ECO:0000259" key="20">
    <source>
        <dbReference type="SMART" id="SM00861"/>
    </source>
</evidence>
<dbReference type="UniPathway" id="UPA00064">
    <property type="reaction ID" value="UER00091"/>
</dbReference>
<keyword evidence="16" id="KW-0560">Oxidoreductase</keyword>
<dbReference type="NCBIfam" id="NF003933">
    <property type="entry name" value="PRK05444.2-2"/>
    <property type="match status" value="1"/>
</dbReference>
<dbReference type="OrthoDB" id="1720422at2759"/>
<gene>
    <name evidence="21" type="ORF">BBAD15_g3088</name>
</gene>
<dbReference type="InterPro" id="IPR023210">
    <property type="entry name" value="NADP_OxRdtase_dom"/>
</dbReference>
<dbReference type="Gene3D" id="1.10.287.1040">
    <property type="entry name" value="Exonuclease VII, small subunit"/>
    <property type="match status" value="1"/>
</dbReference>
<evidence type="ECO:0000256" key="14">
    <source>
        <dbReference type="ARBA" id="ARBA00022842"/>
    </source>
</evidence>
<dbReference type="InterPro" id="IPR036812">
    <property type="entry name" value="NAD(P)_OxRdtase_dom_sf"/>
</dbReference>
<dbReference type="HAMAP" id="MF_00337">
    <property type="entry name" value="Exonuc_7_S"/>
    <property type="match status" value="1"/>
</dbReference>
<evidence type="ECO:0000256" key="11">
    <source>
        <dbReference type="ARBA" id="ARBA00022722"/>
    </source>
</evidence>
<dbReference type="PANTHER" id="PTHR43322:SF5">
    <property type="entry name" value="1-DEOXY-D-XYLULOSE-5-PHOSPHATE SYNTHASE, CHLOROPLASTIC"/>
    <property type="match status" value="1"/>
</dbReference>
<dbReference type="EMBL" id="ANFO01000232">
    <property type="protein sequence ID" value="KGQ11258.1"/>
    <property type="molecule type" value="Genomic_DNA"/>
</dbReference>
<dbReference type="FunFam" id="3.20.20.100:FF:000004">
    <property type="entry name" value="Oxidoreductase, aldo/keto reductase"/>
    <property type="match status" value="1"/>
</dbReference>
<dbReference type="InterPro" id="IPR008949">
    <property type="entry name" value="Isoprenoid_synthase_dom_sf"/>
</dbReference>
<dbReference type="GO" id="GO:0016114">
    <property type="term" value="P:terpenoid biosynthetic process"/>
    <property type="evidence" value="ECO:0007669"/>
    <property type="project" value="InterPro"/>
</dbReference>
<evidence type="ECO:0000256" key="15">
    <source>
        <dbReference type="ARBA" id="ARBA00022977"/>
    </source>
</evidence>
<evidence type="ECO:0000256" key="19">
    <source>
        <dbReference type="SAM" id="Coils"/>
    </source>
</evidence>
<comment type="subunit">
    <text evidence="7">Homodimer.</text>
</comment>
<organism evidence="21 22">
    <name type="scientific">Beauveria bassiana D1-5</name>
    <dbReference type="NCBI Taxonomy" id="1245745"/>
    <lineage>
        <taxon>Eukaryota</taxon>
        <taxon>Fungi</taxon>
        <taxon>Dikarya</taxon>
        <taxon>Ascomycota</taxon>
        <taxon>Pezizomycotina</taxon>
        <taxon>Sordariomycetes</taxon>
        <taxon>Hypocreomycetidae</taxon>
        <taxon>Hypocreales</taxon>
        <taxon>Cordycipitaceae</taxon>
        <taxon>Beauveria</taxon>
    </lineage>
</organism>
<dbReference type="InterPro" id="IPR029061">
    <property type="entry name" value="THDP-binding"/>
</dbReference>
<proteinExistence type="inferred from homology"/>
<dbReference type="NCBIfam" id="NF002137">
    <property type="entry name" value="PRK00977.1-1"/>
    <property type="match status" value="1"/>
</dbReference>
<dbReference type="SUPFAM" id="SSF48576">
    <property type="entry name" value="Terpenoid synthases"/>
    <property type="match status" value="1"/>
</dbReference>
<dbReference type="CDD" id="cd02007">
    <property type="entry name" value="TPP_DXS"/>
    <property type="match status" value="1"/>
</dbReference>
<dbReference type="InterPro" id="IPR037004">
    <property type="entry name" value="Exonuc_VII_ssu_sf"/>
</dbReference>
<dbReference type="InterPro" id="IPR033749">
    <property type="entry name" value="Polyprenyl_synt_CS"/>
</dbReference>
<comment type="similarity">
    <text evidence="5">Belongs to the FPP/GGPP synthase family.</text>
</comment>
<dbReference type="Gene3D" id="3.40.50.920">
    <property type="match status" value="1"/>
</dbReference>
<dbReference type="PANTHER" id="PTHR43322">
    <property type="entry name" value="1-D-DEOXYXYLULOSE 5-PHOSPHATE SYNTHASE-RELATED"/>
    <property type="match status" value="1"/>
</dbReference>
<dbReference type="Gene3D" id="3.40.50.970">
    <property type="match status" value="2"/>
</dbReference>
<dbReference type="STRING" id="1245745.A0A0A2VUH5"/>
<dbReference type="GO" id="GO:0046872">
    <property type="term" value="F:metal ion binding"/>
    <property type="evidence" value="ECO:0007669"/>
    <property type="project" value="UniProtKB-KW"/>
</dbReference>
<dbReference type="InterPro" id="IPR033248">
    <property type="entry name" value="Transketolase_C"/>
</dbReference>
<dbReference type="CDD" id="cd07033">
    <property type="entry name" value="TPP_PYR_DXS_TK_like"/>
    <property type="match status" value="1"/>
</dbReference>
<dbReference type="GO" id="GO:0016491">
    <property type="term" value="F:oxidoreductase activity"/>
    <property type="evidence" value="ECO:0007669"/>
    <property type="project" value="UniProtKB-KW"/>
</dbReference>
<evidence type="ECO:0000256" key="18">
    <source>
        <dbReference type="ARBA" id="ARBA00023229"/>
    </source>
</evidence>
<dbReference type="GO" id="GO:0006091">
    <property type="term" value="P:generation of precursor metabolites and energy"/>
    <property type="evidence" value="ECO:0007669"/>
    <property type="project" value="UniProtKB-ARBA"/>
</dbReference>
<dbReference type="InterPro" id="IPR005475">
    <property type="entry name" value="Transketolase-like_Pyr-bd"/>
</dbReference>
<evidence type="ECO:0000256" key="9">
    <source>
        <dbReference type="ARBA" id="ARBA00022490"/>
    </source>
</evidence>
<evidence type="ECO:0000256" key="7">
    <source>
        <dbReference type="ARBA" id="ARBA00011738"/>
    </source>
</evidence>
<dbReference type="PROSITE" id="PS00444">
    <property type="entry name" value="POLYPRENYL_SYNTHASE_2"/>
    <property type="match status" value="1"/>
</dbReference>
<dbReference type="GO" id="GO:0009318">
    <property type="term" value="C:exodeoxyribonuclease VII complex"/>
    <property type="evidence" value="ECO:0007669"/>
    <property type="project" value="InterPro"/>
</dbReference>
<evidence type="ECO:0000256" key="1">
    <source>
        <dbReference type="ARBA" id="ARBA00001946"/>
    </source>
</evidence>
<dbReference type="GO" id="GO:0009228">
    <property type="term" value="P:thiamine biosynthetic process"/>
    <property type="evidence" value="ECO:0007669"/>
    <property type="project" value="UniProtKB-KW"/>
</dbReference>
<dbReference type="NCBIfam" id="NF045485">
    <property type="entry name" value="FPPsyn"/>
    <property type="match status" value="1"/>
</dbReference>
<dbReference type="CDD" id="cd19079">
    <property type="entry name" value="AKR_EcYajO-like"/>
    <property type="match status" value="1"/>
</dbReference>
<reference evidence="21 22" key="1">
    <citation type="submission" date="2012-10" db="EMBL/GenBank/DDBJ databases">
        <title>Genome sequencing and analysis of entomopathogenic fungi Beauveria bassiana D1-5.</title>
        <authorList>
            <person name="Li Q."/>
            <person name="Wang L."/>
            <person name="Zhang Z."/>
            <person name="Wang Q."/>
            <person name="Ren J."/>
            <person name="Wang M."/>
            <person name="Xu W."/>
            <person name="Wang J."/>
            <person name="Lu Y."/>
            <person name="Du Q."/>
            <person name="Sun Z."/>
        </authorList>
    </citation>
    <scope>NUCLEOTIDE SEQUENCE [LARGE SCALE GENOMIC DNA]</scope>
    <source>
        <strain evidence="21 22">D1-5</strain>
    </source>
</reference>
<dbReference type="Proteomes" id="UP000030106">
    <property type="component" value="Unassembled WGS sequence"/>
</dbReference>
<evidence type="ECO:0000256" key="8">
    <source>
        <dbReference type="ARBA" id="ARBA00013150"/>
    </source>
</evidence>
<evidence type="ECO:0000256" key="13">
    <source>
        <dbReference type="ARBA" id="ARBA00022801"/>
    </source>
</evidence>
<dbReference type="Pfam" id="PF02609">
    <property type="entry name" value="Exonuc_VII_S"/>
    <property type="match status" value="1"/>
</dbReference>
<comment type="pathway">
    <text evidence="4">Secondary metabolite biosynthesis.</text>
</comment>
<comment type="cofactor">
    <cofactor evidence="2">
        <name>thiamine diphosphate</name>
        <dbReference type="ChEBI" id="CHEBI:58937"/>
    </cofactor>
</comment>
<keyword evidence="12" id="KW-0479">Metal-binding</keyword>
<evidence type="ECO:0000256" key="17">
    <source>
        <dbReference type="ARBA" id="ARBA00023052"/>
    </source>
</evidence>
<dbReference type="NCBIfam" id="NF007877">
    <property type="entry name" value="PRK10581.1"/>
    <property type="match status" value="1"/>
</dbReference>
<evidence type="ECO:0000256" key="3">
    <source>
        <dbReference type="ARBA" id="ARBA00004980"/>
    </source>
</evidence>
<dbReference type="CDD" id="cd00685">
    <property type="entry name" value="Trans_IPPS_HT"/>
    <property type="match status" value="1"/>
</dbReference>
<dbReference type="GO" id="GO:0008661">
    <property type="term" value="F:1-deoxy-D-xylulose-5-phosphate synthase activity"/>
    <property type="evidence" value="ECO:0007669"/>
    <property type="project" value="UniProtKB-EC"/>
</dbReference>
<keyword evidence="9" id="KW-0963">Cytoplasm</keyword>
<dbReference type="PROSITE" id="PS00802">
    <property type="entry name" value="TRANSKETOLASE_2"/>
    <property type="match status" value="1"/>
</dbReference>
<dbReference type="FunFam" id="3.40.50.920:FF:000002">
    <property type="entry name" value="1-deoxy-D-xylulose-5-phosphate synthase"/>
    <property type="match status" value="1"/>
</dbReference>
<dbReference type="FunFam" id="3.40.50.970:FF:000005">
    <property type="entry name" value="1-deoxy-D-xylulose-5-phosphate synthase"/>
    <property type="match status" value="1"/>
</dbReference>
<feature type="coiled-coil region" evidence="19">
    <location>
        <begin position="309"/>
        <end position="336"/>
    </location>
</feature>
<evidence type="ECO:0000256" key="2">
    <source>
        <dbReference type="ARBA" id="ARBA00001964"/>
    </source>
</evidence>
<keyword evidence="19" id="KW-0175">Coiled coil</keyword>
<dbReference type="InterPro" id="IPR005477">
    <property type="entry name" value="Dxylulose-5-P_synthase"/>
</dbReference>
<keyword evidence="10" id="KW-0808">Transferase</keyword>
<dbReference type="EC" id="2.2.1.7" evidence="8"/>
<dbReference type="SUPFAM" id="SSF116842">
    <property type="entry name" value="XseB-like"/>
    <property type="match status" value="1"/>
</dbReference>
<keyword evidence="15" id="KW-0784">Thiamine biosynthesis</keyword>
<dbReference type="GO" id="GO:0005829">
    <property type="term" value="C:cytosol"/>
    <property type="evidence" value="ECO:0007669"/>
    <property type="project" value="UniProtKB-ARBA"/>
</dbReference>
<comment type="cofactor">
    <cofactor evidence="1">
        <name>Mg(2+)</name>
        <dbReference type="ChEBI" id="CHEBI:18420"/>
    </cofactor>
</comment>
<sequence length="1292" mass="140447">MPKKTESPASFETALVELEQIVTRLESGDLALEEALNEFERGVQLARQGQVKLQQAEQRLQAHVVRVNDAIARFLAPQPFQNSPLVEAMHYGALLGGKRLRPFLVYATGEMFGVADEALDAPAAAVECIHAYSLIHDDLPAMDNDDLRRGQPTCHIKFGEENAILAGDALQTLAFSILSDAPMPGVAIADRLAMVSELATASGVAGMCGGQALDLEAEGKQVDLASLERIHRHKTGALIRSAVRLGALSAGEAGRKALPVLDRYAASIGLAFQVQDDILDVIGDTATLGKRQGADQQLGKSTYPALLGLEQAQAKAQDLYQEALQALAELAELSLDTAALEAFLMSFDIAKYPTLALVDASPDLRVLPKESLPKLCDELRRYLLDSVSRSSGHFASGLGTVELTVALHYVYNTPFDQLIWDVGHQAYPHKILTGRRDKIGTIRQKGGLHPFPWRAESEYDVLSVGHSSTSISAGIGIAVAAEKEGKDRKTVCVIGDGAITAGMAFEAMNHAGDIRPDMLVVLNDNEMSISENVGALNNHLAQLLSGKLYSTLREGGKKVFSGVPPIKELLKRTEEHIKGMVVPGTLFEELGFNYIGPIDGHDVIGLVNTLKNMRSLKGPQFLHIMTKKGRGYAPAEKDPISFHAVPKFDPQSGTLPKSTGGLPSYSKIFGNWLCETAAHDDKLMAITPAMREGSGMVEFSRQYPDQYFDVAIAEQHAVTFAAGLAIGGYKPVVAIYSTFLQRAYDQVIHDVAIQKLPVMFAIDRAGIVGADGQTHQGAFDISFLRCIPDMVIMTPSDENECRQMLHTGYHYSEGPSAVRYPRGSGTGAELEPLAELPIGKGIVKREGEKIALLNFGTLLPEAAAVAETLNATLVDMRFVKPLDEALILDLAASHDSLVTIEENAIMGGAGSGVNEVLMAHRKPVPVLNLGLPDFFIPQGTQEEARAAIGLDAAGIEAKIRSWLFGSDIVQYNPLGTTDLTVSRLCLGCMTFGEPDRGSHAWTLPEESSREIIRHALEKGINFFDTSNNYSDGSSEEILGRALRDFARRQDVVVATKVYNKVGDLPQGLSRPQILRAIDDSLKRLGTDYVDLLQIHRWDYSTPIEETLEALNEVVKAGKARYIGASSMRSDQFAQALALQSHEGWARFVTMQDHYNLIYREEELEMLPLCYKEKIAVIPWSPLARGKLTRPWGDTTARSVSDEVGKSLYQTNNENDALIAERLANVAADKDASRAQVALAWLLSKPGIAAPVVGPSRLEQLDDLLGAVDLTLKPQEIAELETLYQRHPVAGYK</sequence>
<accession>A0A0A2VUH5</accession>
<dbReference type="Pfam" id="PF00348">
    <property type="entry name" value="polyprenyl_synt"/>
    <property type="match status" value="1"/>
</dbReference>
<dbReference type="SMART" id="SM00861">
    <property type="entry name" value="Transket_pyr"/>
    <property type="match status" value="1"/>
</dbReference>
<evidence type="ECO:0000313" key="21">
    <source>
        <dbReference type="EMBL" id="KGQ11258.1"/>
    </source>
</evidence>
<dbReference type="GO" id="GO:0004659">
    <property type="term" value="F:prenyltransferase activity"/>
    <property type="evidence" value="ECO:0007669"/>
    <property type="project" value="InterPro"/>
</dbReference>
<dbReference type="SUPFAM" id="SSF51430">
    <property type="entry name" value="NAD(P)-linked oxidoreductase"/>
    <property type="match status" value="1"/>
</dbReference>
<dbReference type="FunFam" id="1.10.600.10:FF:000001">
    <property type="entry name" value="Geranylgeranyl diphosphate synthase"/>
    <property type="match status" value="1"/>
</dbReference>
<comment type="caution">
    <text evidence="21">The sequence shown here is derived from an EMBL/GenBank/DDBJ whole genome shotgun (WGS) entry which is preliminary data.</text>
</comment>
<dbReference type="SUPFAM" id="SSF52518">
    <property type="entry name" value="Thiamin diphosphate-binding fold (THDP-binding)"/>
    <property type="match status" value="2"/>
</dbReference>
<dbReference type="HAMAP" id="MF_00315">
    <property type="entry name" value="DXP_synth"/>
    <property type="match status" value="1"/>
</dbReference>
<dbReference type="PROSITE" id="PS00723">
    <property type="entry name" value="POLYPRENYL_SYNTHASE_1"/>
    <property type="match status" value="1"/>
</dbReference>
<evidence type="ECO:0000256" key="12">
    <source>
        <dbReference type="ARBA" id="ARBA00022723"/>
    </source>
</evidence>
<dbReference type="InterPro" id="IPR009014">
    <property type="entry name" value="Transketo_C/PFOR_II"/>
</dbReference>
<protein>
    <recommendedName>
        <fullName evidence="8">1-deoxy-D-xylulose-5-phosphate synthase</fullName>
        <ecNumber evidence="8">2.2.1.7</ecNumber>
    </recommendedName>
</protein>
<dbReference type="InterPro" id="IPR003761">
    <property type="entry name" value="Exonuc_VII_S"/>
</dbReference>
<dbReference type="Pfam" id="PF13292">
    <property type="entry name" value="DXP_synthase_N"/>
    <property type="match status" value="1"/>
</dbReference>
<dbReference type="SFLD" id="SFLDG01017">
    <property type="entry name" value="Polyprenyl_Transferase_Like"/>
    <property type="match status" value="1"/>
</dbReference>
<dbReference type="Pfam" id="PF02780">
    <property type="entry name" value="Transketolase_C"/>
    <property type="match status" value="1"/>
</dbReference>
<name>A0A0A2VUH5_BEABA</name>
<evidence type="ECO:0000256" key="16">
    <source>
        <dbReference type="ARBA" id="ARBA00023002"/>
    </source>
</evidence>
<dbReference type="InterPro" id="IPR049557">
    <property type="entry name" value="Transketolase_CS"/>
</dbReference>
<dbReference type="InterPro" id="IPR000092">
    <property type="entry name" value="Polyprenyl_synt"/>
</dbReference>
<evidence type="ECO:0000256" key="4">
    <source>
        <dbReference type="ARBA" id="ARBA00005179"/>
    </source>
</evidence>
<dbReference type="GO" id="GO:0006308">
    <property type="term" value="P:DNA catabolic process"/>
    <property type="evidence" value="ECO:0007669"/>
    <property type="project" value="InterPro"/>
</dbReference>
<evidence type="ECO:0000256" key="5">
    <source>
        <dbReference type="ARBA" id="ARBA00006706"/>
    </source>
</evidence>
<dbReference type="InterPro" id="IPR053378">
    <property type="entry name" value="Prenyl_diphosphate_synthase"/>
</dbReference>